<dbReference type="InterPro" id="IPR017911">
    <property type="entry name" value="MacB-like_ATP-bd"/>
</dbReference>
<evidence type="ECO:0000256" key="4">
    <source>
        <dbReference type="PROSITE-ProRule" id="PRU01076"/>
    </source>
</evidence>
<dbReference type="InterPro" id="IPR007159">
    <property type="entry name" value="SpoVT-AbrB_dom"/>
</dbReference>
<evidence type="ECO:0000259" key="5">
    <source>
        <dbReference type="PROSITE" id="PS50893"/>
    </source>
</evidence>
<dbReference type="InterPro" id="IPR003439">
    <property type="entry name" value="ABC_transporter-like_ATP-bd"/>
</dbReference>
<dbReference type="RefSeq" id="WP_231484228.1">
    <property type="nucleotide sequence ID" value="NZ_BAAAZO010000001.1"/>
</dbReference>
<proteinExistence type="predicted"/>
<name>A0ABP6Z1B2_9ACTN</name>
<dbReference type="InterPro" id="IPR015854">
    <property type="entry name" value="ABC_transpr_LolD-like"/>
</dbReference>
<dbReference type="PROSITE" id="PS51740">
    <property type="entry name" value="SPOVT_ABRB"/>
    <property type="match status" value="1"/>
</dbReference>
<dbReference type="InterPro" id="IPR003593">
    <property type="entry name" value="AAA+_ATPase"/>
</dbReference>
<dbReference type="SMART" id="SM00382">
    <property type="entry name" value="AAA"/>
    <property type="match status" value="1"/>
</dbReference>
<dbReference type="PANTHER" id="PTHR24220:SF685">
    <property type="entry name" value="ABC TRANSPORTER RELATED"/>
    <property type="match status" value="1"/>
</dbReference>
<keyword evidence="3 7" id="KW-0067">ATP-binding</keyword>
<dbReference type="PROSITE" id="PS50893">
    <property type="entry name" value="ABC_TRANSPORTER_2"/>
    <property type="match status" value="1"/>
</dbReference>
<feature type="domain" description="ABC transporter" evidence="5">
    <location>
        <begin position="6"/>
        <end position="247"/>
    </location>
</feature>
<evidence type="ECO:0000256" key="2">
    <source>
        <dbReference type="ARBA" id="ARBA00022741"/>
    </source>
</evidence>
<dbReference type="InterPro" id="IPR027417">
    <property type="entry name" value="P-loop_NTPase"/>
</dbReference>
<accession>A0ABP6Z1B2</accession>
<evidence type="ECO:0000313" key="7">
    <source>
        <dbReference type="EMBL" id="GAA3594610.1"/>
    </source>
</evidence>
<keyword evidence="2" id="KW-0547">Nucleotide-binding</keyword>
<evidence type="ECO:0000256" key="1">
    <source>
        <dbReference type="ARBA" id="ARBA00022448"/>
    </source>
</evidence>
<dbReference type="PROSITE" id="PS00211">
    <property type="entry name" value="ABC_TRANSPORTER_1"/>
    <property type="match status" value="1"/>
</dbReference>
<dbReference type="PANTHER" id="PTHR24220">
    <property type="entry name" value="IMPORT ATP-BINDING PROTEIN"/>
    <property type="match status" value="1"/>
</dbReference>
<reference evidence="8" key="1">
    <citation type="journal article" date="2019" name="Int. J. Syst. Evol. Microbiol.">
        <title>The Global Catalogue of Microorganisms (GCM) 10K type strain sequencing project: providing services to taxonomists for standard genome sequencing and annotation.</title>
        <authorList>
            <consortium name="The Broad Institute Genomics Platform"/>
            <consortium name="The Broad Institute Genome Sequencing Center for Infectious Disease"/>
            <person name="Wu L."/>
            <person name="Ma J."/>
        </authorList>
    </citation>
    <scope>NUCLEOTIDE SEQUENCE [LARGE SCALE GENOMIC DNA]</scope>
    <source>
        <strain evidence="8">JCM 16902</strain>
    </source>
</reference>
<gene>
    <name evidence="7" type="ORF">GCM10022223_07120</name>
</gene>
<evidence type="ECO:0000256" key="3">
    <source>
        <dbReference type="ARBA" id="ARBA00022840"/>
    </source>
</evidence>
<sequence length="295" mass="32068">MPDAIVVCDSLVRIYQTGSIEVQALQGLDLLVEAGEMIAVVGASGSGKSTLLSLLAGIDAPTAGRARVADWDLLDMSARDRVRYRRHTVGYVRQQTAQNLVPYLTAAQVVDLPMTLARVPRKERATRVNTLLEAVGVAHCADRRPGQMSGGEQMRVAIAVSLANRPRVLLADEPTGELDTETSAQVFGVLRDVNRDLGVTIVVVTHDPDVSGQVERTVAIRDGRTSSEVLRRTSTGANGDDEVVHEEYAVMDRAGRVQVPKDYIEALNLTRRVRLALEDDHVSLRPDEETRGKSA</sequence>
<dbReference type="Gene3D" id="3.40.50.300">
    <property type="entry name" value="P-loop containing nucleotide triphosphate hydrolases"/>
    <property type="match status" value="1"/>
</dbReference>
<evidence type="ECO:0000313" key="8">
    <source>
        <dbReference type="Proteomes" id="UP001501074"/>
    </source>
</evidence>
<dbReference type="GO" id="GO:0005524">
    <property type="term" value="F:ATP binding"/>
    <property type="evidence" value="ECO:0007669"/>
    <property type="project" value="UniProtKB-KW"/>
</dbReference>
<dbReference type="CDD" id="cd03255">
    <property type="entry name" value="ABC_MJ0796_LolCDE_FtsE"/>
    <property type="match status" value="1"/>
</dbReference>
<dbReference type="SUPFAM" id="SSF52540">
    <property type="entry name" value="P-loop containing nucleoside triphosphate hydrolases"/>
    <property type="match status" value="1"/>
</dbReference>
<comment type="caution">
    <text evidence="7">The sequence shown here is derived from an EMBL/GenBank/DDBJ whole genome shotgun (WGS) entry which is preliminary data.</text>
</comment>
<keyword evidence="4" id="KW-0238">DNA-binding</keyword>
<dbReference type="Proteomes" id="UP001501074">
    <property type="component" value="Unassembled WGS sequence"/>
</dbReference>
<evidence type="ECO:0000259" key="6">
    <source>
        <dbReference type="PROSITE" id="PS51740"/>
    </source>
</evidence>
<dbReference type="EMBL" id="BAAAZO010000001">
    <property type="protein sequence ID" value="GAA3594610.1"/>
    <property type="molecule type" value="Genomic_DNA"/>
</dbReference>
<keyword evidence="8" id="KW-1185">Reference proteome</keyword>
<dbReference type="Pfam" id="PF00005">
    <property type="entry name" value="ABC_tran"/>
    <property type="match status" value="1"/>
</dbReference>
<protein>
    <submittedName>
        <fullName evidence="7">ABC transporter ATP-binding protein</fullName>
    </submittedName>
</protein>
<keyword evidence="1" id="KW-0813">Transport</keyword>
<organism evidence="7 8">
    <name type="scientific">Kineosporia mesophila</name>
    <dbReference type="NCBI Taxonomy" id="566012"/>
    <lineage>
        <taxon>Bacteria</taxon>
        <taxon>Bacillati</taxon>
        <taxon>Actinomycetota</taxon>
        <taxon>Actinomycetes</taxon>
        <taxon>Kineosporiales</taxon>
        <taxon>Kineosporiaceae</taxon>
        <taxon>Kineosporia</taxon>
    </lineage>
</organism>
<dbReference type="InterPro" id="IPR017871">
    <property type="entry name" value="ABC_transporter-like_CS"/>
</dbReference>
<feature type="domain" description="SpoVT-AbrB" evidence="6">
    <location>
        <begin position="246"/>
        <end position="289"/>
    </location>
</feature>